<evidence type="ECO:0000313" key="1">
    <source>
        <dbReference type="EMBL" id="POG62426.1"/>
    </source>
</evidence>
<organism evidence="1 2">
    <name type="scientific">Rhizophagus irregularis (strain DAOM 181602 / DAOM 197198 / MUCL 43194)</name>
    <name type="common">Arbuscular mycorrhizal fungus</name>
    <name type="synonym">Glomus intraradices</name>
    <dbReference type="NCBI Taxonomy" id="747089"/>
    <lineage>
        <taxon>Eukaryota</taxon>
        <taxon>Fungi</taxon>
        <taxon>Fungi incertae sedis</taxon>
        <taxon>Mucoromycota</taxon>
        <taxon>Glomeromycotina</taxon>
        <taxon>Glomeromycetes</taxon>
        <taxon>Glomerales</taxon>
        <taxon>Glomeraceae</taxon>
        <taxon>Rhizophagus</taxon>
    </lineage>
</organism>
<comment type="caution">
    <text evidence="1">The sequence shown here is derived from an EMBL/GenBank/DDBJ whole genome shotgun (WGS) entry which is preliminary data.</text>
</comment>
<accession>A0A2H5U5B8</accession>
<reference evidence="1 2" key="2">
    <citation type="journal article" date="2018" name="New Phytol.">
        <title>High intraspecific genome diversity in the model arbuscular mycorrhizal symbiont Rhizophagus irregularis.</title>
        <authorList>
            <person name="Chen E.C.H."/>
            <person name="Morin E."/>
            <person name="Beaudet D."/>
            <person name="Noel J."/>
            <person name="Yildirir G."/>
            <person name="Ndikumana S."/>
            <person name="Charron P."/>
            <person name="St-Onge C."/>
            <person name="Giorgi J."/>
            <person name="Kruger M."/>
            <person name="Marton T."/>
            <person name="Ropars J."/>
            <person name="Grigoriev I.V."/>
            <person name="Hainaut M."/>
            <person name="Henrissat B."/>
            <person name="Roux C."/>
            <person name="Martin F."/>
            <person name="Corradi N."/>
        </authorList>
    </citation>
    <scope>NUCLEOTIDE SEQUENCE [LARGE SCALE GENOMIC DNA]</scope>
    <source>
        <strain evidence="1 2">DAOM 197198</strain>
    </source>
</reference>
<dbReference type="AlphaFoldDB" id="A0A2H5U5B8"/>
<dbReference type="Proteomes" id="UP000018888">
    <property type="component" value="Unassembled WGS sequence"/>
</dbReference>
<sequence>MILKKICKYFLGILLGLPLFILILACPALEITKIILFIRSNGEFPLYFALEISYLVVAIFGPFLLISLIIANCCFGSTISKHGLQKILMWLLLLWIIIAILYTHYTWNEMNNIPFFCPSTYEYMFAENRIACQIRTANLLSMWSFLLLSILWVQFLCADWIDENLVITNKLVNDE</sequence>
<keyword evidence="2" id="KW-1185">Reference proteome</keyword>
<dbReference type="PROSITE" id="PS51257">
    <property type="entry name" value="PROKAR_LIPOPROTEIN"/>
    <property type="match status" value="1"/>
</dbReference>
<dbReference type="EMBL" id="AUPC02000301">
    <property type="protein sequence ID" value="POG62426.1"/>
    <property type="molecule type" value="Genomic_DNA"/>
</dbReference>
<proteinExistence type="predicted"/>
<dbReference type="VEuPathDB" id="FungiDB:RhiirFUN_025103"/>
<name>A0A2H5U5B8_RHIID</name>
<reference evidence="1 2" key="1">
    <citation type="journal article" date="2013" name="Proc. Natl. Acad. Sci. U.S.A.">
        <title>Genome of an arbuscular mycorrhizal fungus provides insight into the oldest plant symbiosis.</title>
        <authorList>
            <person name="Tisserant E."/>
            <person name="Malbreil M."/>
            <person name="Kuo A."/>
            <person name="Kohler A."/>
            <person name="Symeonidi A."/>
            <person name="Balestrini R."/>
            <person name="Charron P."/>
            <person name="Duensing N."/>
            <person name="Frei Dit Frey N."/>
            <person name="Gianinazzi-Pearson V."/>
            <person name="Gilbert L.B."/>
            <person name="Handa Y."/>
            <person name="Herr J.R."/>
            <person name="Hijri M."/>
            <person name="Koul R."/>
            <person name="Kawaguchi M."/>
            <person name="Krajinski F."/>
            <person name="Lammers P.J."/>
            <person name="Masclaux F.G."/>
            <person name="Murat C."/>
            <person name="Morin E."/>
            <person name="Ndikumana S."/>
            <person name="Pagni M."/>
            <person name="Petitpierre D."/>
            <person name="Requena N."/>
            <person name="Rosikiewicz P."/>
            <person name="Riley R."/>
            <person name="Saito K."/>
            <person name="San Clemente H."/>
            <person name="Shapiro H."/>
            <person name="van Tuinen D."/>
            <person name="Becard G."/>
            <person name="Bonfante P."/>
            <person name="Paszkowski U."/>
            <person name="Shachar-Hill Y.Y."/>
            <person name="Tuskan G.A."/>
            <person name="Young P.W."/>
            <person name="Sanders I.R."/>
            <person name="Henrissat B."/>
            <person name="Rensing S.A."/>
            <person name="Grigoriev I.V."/>
            <person name="Corradi N."/>
            <person name="Roux C."/>
            <person name="Martin F."/>
        </authorList>
    </citation>
    <scope>NUCLEOTIDE SEQUENCE [LARGE SCALE GENOMIC DNA]</scope>
    <source>
        <strain evidence="1 2">DAOM 197198</strain>
    </source>
</reference>
<gene>
    <name evidence="1" type="ORF">GLOIN_2v1696505</name>
</gene>
<evidence type="ECO:0000313" key="2">
    <source>
        <dbReference type="Proteomes" id="UP000018888"/>
    </source>
</evidence>
<protein>
    <submittedName>
        <fullName evidence="1">Uncharacterized protein</fullName>
    </submittedName>
</protein>